<organism evidence="9 10">
    <name type="scientific">Cladophialophora chaetospira</name>
    <dbReference type="NCBI Taxonomy" id="386627"/>
    <lineage>
        <taxon>Eukaryota</taxon>
        <taxon>Fungi</taxon>
        <taxon>Dikarya</taxon>
        <taxon>Ascomycota</taxon>
        <taxon>Pezizomycotina</taxon>
        <taxon>Eurotiomycetes</taxon>
        <taxon>Chaetothyriomycetidae</taxon>
        <taxon>Chaetothyriales</taxon>
        <taxon>Herpotrichiellaceae</taxon>
        <taxon>Cladophialophora</taxon>
    </lineage>
</organism>
<evidence type="ECO:0000256" key="6">
    <source>
        <dbReference type="ARBA" id="ARBA00023136"/>
    </source>
</evidence>
<dbReference type="EMBL" id="JAPDRK010000014">
    <property type="protein sequence ID" value="KAJ9606281.1"/>
    <property type="molecule type" value="Genomic_DNA"/>
</dbReference>
<feature type="compositionally biased region" description="Polar residues" evidence="7">
    <location>
        <begin position="81"/>
        <end position="91"/>
    </location>
</feature>
<keyword evidence="3 8" id="KW-0812">Transmembrane</keyword>
<protein>
    <recommendedName>
        <fullName evidence="11">INSIG domain protein</fullName>
    </recommendedName>
</protein>
<dbReference type="PANTHER" id="PTHR15301">
    <property type="entry name" value="INSULIN-INDUCED GENE 1"/>
    <property type="match status" value="1"/>
</dbReference>
<evidence type="ECO:0000256" key="5">
    <source>
        <dbReference type="ARBA" id="ARBA00022989"/>
    </source>
</evidence>
<sequence length="340" mass="36985">MEMPQIYRPIPRRGFEITPASSDSSYPPSPADTTNPEFLSPQKPDATPSRTRSILNLTSSTLLGIYSPVSGDGTREEMSTPWGTGAQTPAKRQSVDDYTHRAEAPVRWNGEATKSRPKLKRKGFRGYILPLALQTVLLFGFGIGYGSIITHLHKTQQIKPVPVPDVDRNSLTYQISWGFFGVLLGNALPLVDSLWEKFIASGAKSDASKPAKAGNSTSSTESGLGPLWYSAVRSMGVFVGIAFAVRRLPWQSTLQVALTLALANPVLWYLIDRSLPGFAFSAAVGSIGTIVLLVVDPNFVPMPAIHQPVVSERFGVYTWLASILFCTSLCFGAIGRRLQL</sequence>
<feature type="transmembrane region" description="Helical" evidence="8">
    <location>
        <begin position="277"/>
        <end position="295"/>
    </location>
</feature>
<comment type="subcellular location">
    <subcellularLocation>
        <location evidence="1">Endoplasmic reticulum membrane</location>
        <topology evidence="1">Multi-pass membrane protein</topology>
    </subcellularLocation>
</comment>
<keyword evidence="5 8" id="KW-1133">Transmembrane helix</keyword>
<dbReference type="Pfam" id="PF07281">
    <property type="entry name" value="INSIG"/>
    <property type="match status" value="1"/>
</dbReference>
<feature type="region of interest" description="Disordered" evidence="7">
    <location>
        <begin position="1"/>
        <end position="53"/>
    </location>
</feature>
<evidence type="ECO:0000256" key="7">
    <source>
        <dbReference type="SAM" id="MobiDB-lite"/>
    </source>
</evidence>
<feature type="region of interest" description="Disordered" evidence="7">
    <location>
        <begin position="68"/>
        <end position="96"/>
    </location>
</feature>
<evidence type="ECO:0000313" key="9">
    <source>
        <dbReference type="EMBL" id="KAJ9606281.1"/>
    </source>
</evidence>
<feature type="transmembrane region" description="Helical" evidence="8">
    <location>
        <begin position="316"/>
        <end position="334"/>
    </location>
</feature>
<dbReference type="InterPro" id="IPR025929">
    <property type="entry name" value="INSIG_fam"/>
</dbReference>
<keyword evidence="6 8" id="KW-0472">Membrane</keyword>
<evidence type="ECO:0008006" key="11">
    <source>
        <dbReference type="Google" id="ProtNLM"/>
    </source>
</evidence>
<dbReference type="GO" id="GO:0005789">
    <property type="term" value="C:endoplasmic reticulum membrane"/>
    <property type="evidence" value="ECO:0007669"/>
    <property type="project" value="UniProtKB-SubCell"/>
</dbReference>
<keyword evidence="10" id="KW-1185">Reference proteome</keyword>
<evidence type="ECO:0000256" key="4">
    <source>
        <dbReference type="ARBA" id="ARBA00022824"/>
    </source>
</evidence>
<evidence type="ECO:0000256" key="8">
    <source>
        <dbReference type="SAM" id="Phobius"/>
    </source>
</evidence>
<reference evidence="9" key="1">
    <citation type="submission" date="2022-10" db="EMBL/GenBank/DDBJ databases">
        <title>Culturing micro-colonial fungi from biological soil crusts in the Mojave desert and describing Neophaeococcomyces mojavensis, and introducing the new genera and species Taxawa tesnikishii.</title>
        <authorList>
            <person name="Kurbessoian T."/>
            <person name="Stajich J.E."/>
        </authorList>
    </citation>
    <scope>NUCLEOTIDE SEQUENCE</scope>
    <source>
        <strain evidence="9">TK_41</strain>
    </source>
</reference>
<keyword evidence="4" id="KW-0256">Endoplasmic reticulum</keyword>
<dbReference type="Proteomes" id="UP001172673">
    <property type="component" value="Unassembled WGS sequence"/>
</dbReference>
<dbReference type="AlphaFoldDB" id="A0AA39CFD5"/>
<evidence type="ECO:0000313" key="10">
    <source>
        <dbReference type="Proteomes" id="UP001172673"/>
    </source>
</evidence>
<dbReference type="PANTHER" id="PTHR15301:SF3">
    <property type="entry name" value="PROTEIN NSG1-RELATED"/>
    <property type="match status" value="1"/>
</dbReference>
<feature type="transmembrane region" description="Helical" evidence="8">
    <location>
        <begin position="124"/>
        <end position="145"/>
    </location>
</feature>
<proteinExistence type="inferred from homology"/>
<dbReference type="GO" id="GO:0016126">
    <property type="term" value="P:sterol biosynthetic process"/>
    <property type="evidence" value="ECO:0007669"/>
    <property type="project" value="TreeGrafter"/>
</dbReference>
<accession>A0AA39CFD5</accession>
<evidence type="ECO:0000256" key="2">
    <source>
        <dbReference type="ARBA" id="ARBA00007475"/>
    </source>
</evidence>
<feature type="transmembrane region" description="Helical" evidence="8">
    <location>
        <begin position="252"/>
        <end position="271"/>
    </location>
</feature>
<feature type="transmembrane region" description="Helical" evidence="8">
    <location>
        <begin position="227"/>
        <end position="245"/>
    </location>
</feature>
<comment type="caution">
    <text evidence="9">The sequence shown here is derived from an EMBL/GenBank/DDBJ whole genome shotgun (WGS) entry which is preliminary data.</text>
</comment>
<name>A0AA39CFD5_9EURO</name>
<comment type="similarity">
    <text evidence="2">Belongs to the INSIG family.</text>
</comment>
<evidence type="ECO:0000256" key="1">
    <source>
        <dbReference type="ARBA" id="ARBA00004477"/>
    </source>
</evidence>
<gene>
    <name evidence="9" type="ORF">H2200_009242</name>
</gene>
<evidence type="ECO:0000256" key="3">
    <source>
        <dbReference type="ARBA" id="ARBA00022692"/>
    </source>
</evidence>